<keyword evidence="1" id="KW-0812">Transmembrane</keyword>
<feature type="transmembrane region" description="Helical" evidence="1">
    <location>
        <begin position="91"/>
        <end position="111"/>
    </location>
</feature>
<evidence type="ECO:0000313" key="3">
    <source>
        <dbReference type="Proteomes" id="UP000019141"/>
    </source>
</evidence>
<dbReference type="PANTHER" id="PTHR40031:SF1">
    <property type="entry name" value="MEMBRANE-BOUND METAL-DEPENDENT HYDROLASE"/>
    <property type="match status" value="1"/>
</dbReference>
<sequence length="335" mass="37901">MDPFSQATLGAVAAQSTSDPRRLRAAAFLGCVAGLAPDIDVFISSSIDPLLFLEFHRQFTHSLVFIPVGALICSAVFYVAVRRYLSFKETFLFCLLGYATHGLLDACTTYGTQLFWPFSDDRIAWNNVSVIDPLLTIPAFILMVVAVIKARANYARIAFAWIVFYLVIGLVQKERAELAALELVRARGHHPVSLEAKPGFANLLLWKIVYEQDGMYYVDAVRAGLTTRIYPGDRTEKLDIPKHLPWLDPSSQQARDIERFRWFSRDYLAVDSRDPNLIVDMRYSMIPNEIDALWGIRLNPSASAAAHVHYQTNRNPSPERLQKLKRMLYGESLID</sequence>
<dbReference type="PATRIC" id="fig|1429438.4.peg.1880"/>
<dbReference type="Proteomes" id="UP000019141">
    <property type="component" value="Unassembled WGS sequence"/>
</dbReference>
<evidence type="ECO:0000256" key="1">
    <source>
        <dbReference type="SAM" id="Phobius"/>
    </source>
</evidence>
<keyword evidence="3" id="KW-1185">Reference proteome</keyword>
<dbReference type="EMBL" id="AZHW01000277">
    <property type="protein sequence ID" value="ETX01019.1"/>
    <property type="molecule type" value="Genomic_DNA"/>
</dbReference>
<organism evidence="2 3">
    <name type="scientific">Entotheonella factor</name>
    <dbReference type="NCBI Taxonomy" id="1429438"/>
    <lineage>
        <taxon>Bacteria</taxon>
        <taxon>Pseudomonadati</taxon>
        <taxon>Nitrospinota/Tectimicrobiota group</taxon>
        <taxon>Candidatus Tectimicrobiota</taxon>
        <taxon>Candidatus Entotheonellia</taxon>
        <taxon>Candidatus Entotheonellales</taxon>
        <taxon>Candidatus Entotheonellaceae</taxon>
        <taxon>Candidatus Entotheonella</taxon>
    </lineage>
</organism>
<feature type="transmembrane region" description="Helical" evidence="1">
    <location>
        <begin position="154"/>
        <end position="171"/>
    </location>
</feature>
<dbReference type="InterPro" id="IPR053170">
    <property type="entry name" value="Transcription_regulator"/>
</dbReference>
<evidence type="ECO:0008006" key="4">
    <source>
        <dbReference type="Google" id="ProtNLM"/>
    </source>
</evidence>
<reference evidence="2 3" key="1">
    <citation type="journal article" date="2014" name="Nature">
        <title>An environmental bacterial taxon with a large and distinct metabolic repertoire.</title>
        <authorList>
            <person name="Wilson M.C."/>
            <person name="Mori T."/>
            <person name="Ruckert C."/>
            <person name="Uria A.R."/>
            <person name="Helf M.J."/>
            <person name="Takada K."/>
            <person name="Gernert C."/>
            <person name="Steffens U.A."/>
            <person name="Heycke N."/>
            <person name="Schmitt S."/>
            <person name="Rinke C."/>
            <person name="Helfrich E.J."/>
            <person name="Brachmann A.O."/>
            <person name="Gurgui C."/>
            <person name="Wakimoto T."/>
            <person name="Kracht M."/>
            <person name="Crusemann M."/>
            <person name="Hentschel U."/>
            <person name="Abe I."/>
            <person name="Matsunaga S."/>
            <person name="Kalinowski J."/>
            <person name="Takeyama H."/>
            <person name="Piel J."/>
        </authorList>
    </citation>
    <scope>NUCLEOTIDE SEQUENCE [LARGE SCALE GENOMIC DNA]</scope>
    <source>
        <strain evidence="3">TSY1</strain>
    </source>
</reference>
<accession>W4LSJ4</accession>
<feature type="transmembrane region" description="Helical" evidence="1">
    <location>
        <begin position="123"/>
        <end position="147"/>
    </location>
</feature>
<keyword evidence="1" id="KW-0472">Membrane</keyword>
<feature type="transmembrane region" description="Helical" evidence="1">
    <location>
        <begin position="59"/>
        <end position="79"/>
    </location>
</feature>
<dbReference type="HOGENOM" id="CLU_067817_0_0_7"/>
<proteinExistence type="predicted"/>
<dbReference type="InterPro" id="IPR007404">
    <property type="entry name" value="YdjM-like"/>
</dbReference>
<evidence type="ECO:0000313" key="2">
    <source>
        <dbReference type="EMBL" id="ETX01019.1"/>
    </source>
</evidence>
<dbReference type="AlphaFoldDB" id="W4LSJ4"/>
<comment type="caution">
    <text evidence="2">The sequence shown here is derived from an EMBL/GenBank/DDBJ whole genome shotgun (WGS) entry which is preliminary data.</text>
</comment>
<gene>
    <name evidence="2" type="ORF">ETSY1_09025</name>
</gene>
<protein>
    <recommendedName>
        <fullName evidence="4">Metal-dependent hydrolase</fullName>
    </recommendedName>
</protein>
<name>W4LSJ4_ENTF1</name>
<dbReference type="PANTHER" id="PTHR40031">
    <property type="entry name" value="HYPOTHETICAL MEMBRANE SPANNING PROTEIN"/>
    <property type="match status" value="1"/>
</dbReference>
<dbReference type="Pfam" id="PF04307">
    <property type="entry name" value="YdjM"/>
    <property type="match status" value="1"/>
</dbReference>
<keyword evidence="1" id="KW-1133">Transmembrane helix</keyword>